<dbReference type="Proteomes" id="UP000015100">
    <property type="component" value="Unassembled WGS sequence"/>
</dbReference>
<proteinExistence type="inferred from homology"/>
<name>S8ANQ2_DACHA</name>
<dbReference type="GO" id="GO:0016020">
    <property type="term" value="C:membrane"/>
    <property type="evidence" value="ECO:0007669"/>
    <property type="project" value="TreeGrafter"/>
</dbReference>
<keyword evidence="2" id="KW-0521">NADP</keyword>
<evidence type="ECO:0000313" key="4">
    <source>
        <dbReference type="EMBL" id="EPS42736.1"/>
    </source>
</evidence>
<comment type="caution">
    <text evidence="4">The sequence shown here is derived from an EMBL/GenBank/DDBJ whole genome shotgun (WGS) entry which is preliminary data.</text>
</comment>
<keyword evidence="3" id="KW-0560">Oxidoreductase</keyword>
<dbReference type="eggNOG" id="KOG1208">
    <property type="taxonomic scope" value="Eukaryota"/>
</dbReference>
<reference evidence="5" key="2">
    <citation type="submission" date="2013-04" db="EMBL/GenBank/DDBJ databases">
        <title>Genomic mechanisms accounting for the adaptation to parasitism in nematode-trapping fungi.</title>
        <authorList>
            <person name="Ahren D.G."/>
        </authorList>
    </citation>
    <scope>NUCLEOTIDE SEQUENCE [LARGE SCALE GENOMIC DNA]</scope>
    <source>
        <strain evidence="5">CBS 200.50</strain>
    </source>
</reference>
<dbReference type="InterPro" id="IPR036291">
    <property type="entry name" value="NAD(P)-bd_dom_sf"/>
</dbReference>
<dbReference type="STRING" id="1284197.S8ANQ2"/>
<gene>
    <name evidence="4" type="ORF">H072_3260</name>
</gene>
<evidence type="ECO:0000256" key="3">
    <source>
        <dbReference type="ARBA" id="ARBA00023002"/>
    </source>
</evidence>
<dbReference type="GO" id="GO:0016491">
    <property type="term" value="F:oxidoreductase activity"/>
    <property type="evidence" value="ECO:0007669"/>
    <property type="project" value="UniProtKB-KW"/>
</dbReference>
<evidence type="ECO:0000256" key="1">
    <source>
        <dbReference type="ARBA" id="ARBA00006484"/>
    </source>
</evidence>
<dbReference type="AlphaFoldDB" id="S8ANQ2"/>
<keyword evidence="5" id="KW-1185">Reference proteome</keyword>
<dbReference type="PANTHER" id="PTHR43490">
    <property type="entry name" value="(+)-NEOMENTHOL DEHYDROGENASE"/>
    <property type="match status" value="1"/>
</dbReference>
<protein>
    <recommendedName>
        <fullName evidence="6">Ketoreductase (KR) domain-containing protein</fullName>
    </recommendedName>
</protein>
<evidence type="ECO:0008006" key="6">
    <source>
        <dbReference type="Google" id="ProtNLM"/>
    </source>
</evidence>
<dbReference type="Gene3D" id="3.40.50.720">
    <property type="entry name" value="NAD(P)-binding Rossmann-like Domain"/>
    <property type="match status" value="1"/>
</dbReference>
<dbReference type="SUPFAM" id="SSF51735">
    <property type="entry name" value="NAD(P)-binding Rossmann-fold domains"/>
    <property type="match status" value="1"/>
</dbReference>
<comment type="similarity">
    <text evidence="1">Belongs to the short-chain dehydrogenases/reductases (SDR) family.</text>
</comment>
<accession>S8ANQ2</accession>
<evidence type="ECO:0000313" key="5">
    <source>
        <dbReference type="Proteomes" id="UP000015100"/>
    </source>
</evidence>
<evidence type="ECO:0000256" key="2">
    <source>
        <dbReference type="ARBA" id="ARBA00022857"/>
    </source>
</evidence>
<dbReference type="OrthoDB" id="191139at2759"/>
<organism evidence="4 5">
    <name type="scientific">Dactylellina haptotyla (strain CBS 200.50)</name>
    <name type="common">Nematode-trapping fungus</name>
    <name type="synonym">Monacrosporium haptotylum</name>
    <dbReference type="NCBI Taxonomy" id="1284197"/>
    <lineage>
        <taxon>Eukaryota</taxon>
        <taxon>Fungi</taxon>
        <taxon>Dikarya</taxon>
        <taxon>Ascomycota</taxon>
        <taxon>Pezizomycotina</taxon>
        <taxon>Orbiliomycetes</taxon>
        <taxon>Orbiliales</taxon>
        <taxon>Orbiliaceae</taxon>
        <taxon>Dactylellina</taxon>
    </lineage>
</organism>
<dbReference type="HOGENOM" id="CLU_994038_0_0_1"/>
<dbReference type="OMA" id="DIHACHL"/>
<sequence length="280" mass="31377">MANRRIAIVTDGYRGVGSQIVRYLLVRSKEPLLVYVTGPTAKAADEAVMTLKQIPDVEAATWSRKSEIRGIELDYSSRDSIRTFRSNYISAHGQQSLSILVNAPVFREVMLKHKPDDARGIVDSIYFGMRRFTATILHTFKQNGSSRIVNVTTPQARPKWFQNVELRSQFSNVSNLKTLDDLMNKYVEDYSNKNLVSGGWGEGPQKTLSSQPFMVAKIGLAAHAMALSKMHHPMLINACSNDIHACHLNDFGSRTAVHLAVGKIGDASGQFWEDNYRTEW</sequence>
<reference evidence="4 5" key="1">
    <citation type="journal article" date="2013" name="PLoS Genet.">
        <title>Genomic mechanisms accounting for the adaptation to parasitism in nematode-trapping fungi.</title>
        <authorList>
            <person name="Meerupati T."/>
            <person name="Andersson K.M."/>
            <person name="Friman E."/>
            <person name="Kumar D."/>
            <person name="Tunlid A."/>
            <person name="Ahren D."/>
        </authorList>
    </citation>
    <scope>NUCLEOTIDE SEQUENCE [LARGE SCALE GENOMIC DNA]</scope>
    <source>
        <strain evidence="4 5">CBS 200.50</strain>
    </source>
</reference>
<dbReference type="EMBL" id="AQGS01000101">
    <property type="protein sequence ID" value="EPS42736.1"/>
    <property type="molecule type" value="Genomic_DNA"/>
</dbReference>
<dbReference type="PANTHER" id="PTHR43490:SF99">
    <property type="entry name" value="SHORT-CHAIN DEHYDROGENASE_REDUCTASE"/>
    <property type="match status" value="1"/>
</dbReference>